<sequence length="39" mass="4264">MLVDILLRAGLLDVELDVVRSAVVPCELNLVACLCMHVQ</sequence>
<evidence type="ECO:0000313" key="1">
    <source>
        <dbReference type="Proteomes" id="UP000095287"/>
    </source>
</evidence>
<name>A0A1I7Z6Q9_9BILA</name>
<protein>
    <submittedName>
        <fullName evidence="2">Uncharacterized protein</fullName>
    </submittedName>
</protein>
<keyword evidence="1" id="KW-1185">Reference proteome</keyword>
<accession>A0A1I7Z6Q9</accession>
<evidence type="ECO:0000313" key="2">
    <source>
        <dbReference type="WBParaSite" id="L893_g23412.t1"/>
    </source>
</evidence>
<reference evidence="2" key="1">
    <citation type="submission" date="2016-11" db="UniProtKB">
        <authorList>
            <consortium name="WormBaseParasite"/>
        </authorList>
    </citation>
    <scope>IDENTIFICATION</scope>
</reference>
<proteinExistence type="predicted"/>
<dbReference type="AlphaFoldDB" id="A0A1I7Z6Q9"/>
<dbReference type="WBParaSite" id="L893_g23412.t1">
    <property type="protein sequence ID" value="L893_g23412.t1"/>
    <property type="gene ID" value="L893_g23412"/>
</dbReference>
<organism evidence="1 2">
    <name type="scientific">Steinernema glaseri</name>
    <dbReference type="NCBI Taxonomy" id="37863"/>
    <lineage>
        <taxon>Eukaryota</taxon>
        <taxon>Metazoa</taxon>
        <taxon>Ecdysozoa</taxon>
        <taxon>Nematoda</taxon>
        <taxon>Chromadorea</taxon>
        <taxon>Rhabditida</taxon>
        <taxon>Tylenchina</taxon>
        <taxon>Panagrolaimomorpha</taxon>
        <taxon>Strongyloidoidea</taxon>
        <taxon>Steinernematidae</taxon>
        <taxon>Steinernema</taxon>
    </lineage>
</organism>
<dbReference type="Proteomes" id="UP000095287">
    <property type="component" value="Unplaced"/>
</dbReference>